<evidence type="ECO:0000313" key="2">
    <source>
        <dbReference type="Proteomes" id="UP000694569"/>
    </source>
</evidence>
<evidence type="ECO:0000313" key="1">
    <source>
        <dbReference type="Ensembl" id="ENSLLEP00000003755.1"/>
    </source>
</evidence>
<dbReference type="SUPFAM" id="SSF53098">
    <property type="entry name" value="Ribonuclease H-like"/>
    <property type="match status" value="1"/>
</dbReference>
<name>A0A8C5LWZ0_9ANUR</name>
<organism evidence="1 2">
    <name type="scientific">Leptobrachium leishanense</name>
    <name type="common">Leishan spiny toad</name>
    <dbReference type="NCBI Taxonomy" id="445787"/>
    <lineage>
        <taxon>Eukaryota</taxon>
        <taxon>Metazoa</taxon>
        <taxon>Chordata</taxon>
        <taxon>Craniata</taxon>
        <taxon>Vertebrata</taxon>
        <taxon>Euteleostomi</taxon>
        <taxon>Amphibia</taxon>
        <taxon>Batrachia</taxon>
        <taxon>Anura</taxon>
        <taxon>Pelobatoidea</taxon>
        <taxon>Megophryidae</taxon>
        <taxon>Leptobrachium</taxon>
    </lineage>
</organism>
<dbReference type="InterPro" id="IPR012337">
    <property type="entry name" value="RNaseH-like_sf"/>
</dbReference>
<proteinExistence type="predicted"/>
<dbReference type="PANTHER" id="PTHR45913:SF19">
    <property type="entry name" value="LOW QUALITY PROTEIN: ZINC FINGER BED DOMAIN-CONTAINING PROTEIN 5-LIKE"/>
    <property type="match status" value="1"/>
</dbReference>
<dbReference type="Ensembl" id="ENSLLET00000003931.1">
    <property type="protein sequence ID" value="ENSLLEP00000003755.1"/>
    <property type="gene ID" value="ENSLLEG00000002426.1"/>
</dbReference>
<dbReference type="OrthoDB" id="10060419at2759"/>
<sequence>MKPSKLKRHLDTKHLAYAEKPVECFQRKLQEIRASQKCLTFSCTKQEQALRASYHVAYRIAKCKKAHTIAEDLLLPAAIDMAREVLDQSAVDKLMTIPLSNDPICRRIQDMSDDIKKQTTARINANKYYSLQLDESTDVVNRAILLVYVRHVWEGDLQEQFLCSRELPTTTTAEEIFNTLDSYLGSVCLVWDMCVGITTDGAACMTGKHSGVVKRILEKAPNAIWNHCFLHREALAAKDMVPVLHETLKDVVKVVNYIKRSAKNARCFQKLCKDLGSEHVQVRYQAEVHWLFRGKVLSHFYERRTEIAAFLSECNSPLADLFSSDTWLAQAAYLADVFEQLNTLNVSMQRKGHDIFAQTEKIDAFKKKMTLWTSHVSKERFEMFPNACHEFTHLDTTGKNELKKTIIEHITKLQERFNDYFTEQHRDDGWIRDPFGIKLESVMLPSNEECQLVELSCDQMLKKKFTEITLSQFWCSVMTEYPSIATHALKIILPFSTTYLCESGFSVLVQLKTKNRNRLDIEHDLRVALSTITPDFETLIKSKKHPQLSHKF</sequence>
<dbReference type="Proteomes" id="UP000694569">
    <property type="component" value="Unplaced"/>
</dbReference>
<keyword evidence="2" id="KW-1185">Reference proteome</keyword>
<reference evidence="1" key="2">
    <citation type="submission" date="2025-09" db="UniProtKB">
        <authorList>
            <consortium name="Ensembl"/>
        </authorList>
    </citation>
    <scope>IDENTIFICATION</scope>
</reference>
<protein>
    <submittedName>
        <fullName evidence="1">Uncharacterized protein</fullName>
    </submittedName>
</protein>
<dbReference type="PANTHER" id="PTHR45913">
    <property type="entry name" value="EPM2A-INTERACTING PROTEIN 1"/>
    <property type="match status" value="1"/>
</dbReference>
<accession>A0A8C5LWZ0</accession>
<dbReference type="GeneTree" id="ENSGT00940000160436"/>
<reference evidence="1" key="1">
    <citation type="submission" date="2025-08" db="UniProtKB">
        <authorList>
            <consortium name="Ensembl"/>
        </authorList>
    </citation>
    <scope>IDENTIFICATION</scope>
</reference>
<dbReference type="AlphaFoldDB" id="A0A8C5LWZ0"/>